<dbReference type="InterPro" id="IPR050639">
    <property type="entry name" value="SSR_resolvase"/>
</dbReference>
<protein>
    <recommendedName>
        <fullName evidence="1">Resolvase/invertase-type recombinase catalytic domain-containing protein</fullName>
    </recommendedName>
</protein>
<accession>A0A1J4V325</accession>
<feature type="domain" description="Resolvase/invertase-type recombinase catalytic" evidence="1">
    <location>
        <begin position="25"/>
        <end position="172"/>
    </location>
</feature>
<proteinExistence type="predicted"/>
<dbReference type="EMBL" id="MNVN01000019">
    <property type="protein sequence ID" value="OIO30379.1"/>
    <property type="molecule type" value="Genomic_DNA"/>
</dbReference>
<dbReference type="PANTHER" id="PTHR30461:SF23">
    <property type="entry name" value="DNA RECOMBINASE-RELATED"/>
    <property type="match status" value="1"/>
</dbReference>
<comment type="caution">
    <text evidence="2">The sequence shown here is derived from an EMBL/GenBank/DDBJ whole genome shotgun (WGS) entry which is preliminary data.</text>
</comment>
<dbReference type="STRING" id="1805281.AUJ77_03315"/>
<dbReference type="InterPro" id="IPR011109">
    <property type="entry name" value="DNA_bind_recombinase_dom"/>
</dbReference>
<organism evidence="2 3">
    <name type="scientific">Candidatus Nomurabacteria bacterium CG1_02_43_90</name>
    <dbReference type="NCBI Taxonomy" id="1805281"/>
    <lineage>
        <taxon>Bacteria</taxon>
        <taxon>Candidatus Nomuraibacteriota</taxon>
    </lineage>
</organism>
<name>A0A1J4V325_9BACT</name>
<dbReference type="Gene3D" id="3.90.1750.20">
    <property type="entry name" value="Putative Large Serine Recombinase, Chain B, Domain 2"/>
    <property type="match status" value="1"/>
</dbReference>
<reference evidence="2 3" key="1">
    <citation type="journal article" date="2016" name="Environ. Microbiol.">
        <title>Genomic resolution of a cold subsurface aquifer community provides metabolic insights for novel microbes adapted to high CO concentrations.</title>
        <authorList>
            <person name="Probst A.J."/>
            <person name="Castelle C.J."/>
            <person name="Singh A."/>
            <person name="Brown C.T."/>
            <person name="Anantharaman K."/>
            <person name="Sharon I."/>
            <person name="Hug L.A."/>
            <person name="Burstein D."/>
            <person name="Emerson J.B."/>
            <person name="Thomas B.C."/>
            <person name="Banfield J.F."/>
        </authorList>
    </citation>
    <scope>NUCLEOTIDE SEQUENCE [LARGE SCALE GENOMIC DNA]</scope>
    <source>
        <strain evidence="2">CG1_02_43_90</strain>
    </source>
</reference>
<dbReference type="GO" id="GO:0003677">
    <property type="term" value="F:DNA binding"/>
    <property type="evidence" value="ECO:0007669"/>
    <property type="project" value="InterPro"/>
</dbReference>
<dbReference type="GO" id="GO:0000150">
    <property type="term" value="F:DNA strand exchange activity"/>
    <property type="evidence" value="ECO:0007669"/>
    <property type="project" value="InterPro"/>
</dbReference>
<dbReference type="Pfam" id="PF07508">
    <property type="entry name" value="Recombinase"/>
    <property type="match status" value="1"/>
</dbReference>
<dbReference type="InterPro" id="IPR036162">
    <property type="entry name" value="Resolvase-like_N_sf"/>
</dbReference>
<dbReference type="PROSITE" id="PS51736">
    <property type="entry name" value="RECOMBINASES_3"/>
    <property type="match status" value="1"/>
</dbReference>
<dbReference type="Pfam" id="PF00239">
    <property type="entry name" value="Resolvase"/>
    <property type="match status" value="1"/>
</dbReference>
<evidence type="ECO:0000313" key="2">
    <source>
        <dbReference type="EMBL" id="OIO30379.1"/>
    </source>
</evidence>
<dbReference type="InterPro" id="IPR038109">
    <property type="entry name" value="DNA_bind_recomb_sf"/>
</dbReference>
<evidence type="ECO:0000313" key="3">
    <source>
        <dbReference type="Proteomes" id="UP000181992"/>
    </source>
</evidence>
<sequence length="274" mass="31099">MNQATQAFSGAQVARGAKVADVAIKYCLYARKSSEADELQALSIDSQIKEMLELAKRENLDIVEIRKESHSARASGTRPVFAQLLEDIRKEQFNGILTWAPDRLSRNGGDLGSLVDLMDQKLLVEIRTYSQKFTDSPNEKFLLMILGSQAKLENDNKGINVKRGLKTRAEMGLWPSVAPTGYANEKIIGRECYVIVDPLRGPIIKQVFDKVAYEKWSGRKVYKWLKEDVKFKTKNNKNLNLSTIYNILRTPFYTGTFEYPRGSGNWYKGQHTPP</sequence>
<gene>
    <name evidence="2" type="ORF">AUJ77_03315</name>
</gene>
<dbReference type="SUPFAM" id="SSF53041">
    <property type="entry name" value="Resolvase-like"/>
    <property type="match status" value="1"/>
</dbReference>
<dbReference type="PANTHER" id="PTHR30461">
    <property type="entry name" value="DNA-INVERTASE FROM LAMBDOID PROPHAGE"/>
    <property type="match status" value="1"/>
</dbReference>
<dbReference type="Proteomes" id="UP000181992">
    <property type="component" value="Unassembled WGS sequence"/>
</dbReference>
<dbReference type="AlphaFoldDB" id="A0A1J4V325"/>
<evidence type="ECO:0000259" key="1">
    <source>
        <dbReference type="PROSITE" id="PS51736"/>
    </source>
</evidence>
<dbReference type="Gene3D" id="3.40.50.1390">
    <property type="entry name" value="Resolvase, N-terminal catalytic domain"/>
    <property type="match status" value="1"/>
</dbReference>
<dbReference type="InterPro" id="IPR006119">
    <property type="entry name" value="Resolv_N"/>
</dbReference>
<dbReference type="CDD" id="cd00338">
    <property type="entry name" value="Ser_Recombinase"/>
    <property type="match status" value="1"/>
</dbReference>
<dbReference type="SMART" id="SM00857">
    <property type="entry name" value="Resolvase"/>
    <property type="match status" value="1"/>
</dbReference>